<sequence>MPRRDVPRLGSFDQPFTWPHPQPPASVFDDYRFRTEFNQTLFESIVRKKKVIPEVGFNLDEDEYPQIKEQIALRRWRRLAAPITDINKLLV</sequence>
<evidence type="ECO:0000256" key="1">
    <source>
        <dbReference type="SAM" id="MobiDB-lite"/>
    </source>
</evidence>
<accession>A0ABU6ZQ72</accession>
<gene>
    <name evidence="2" type="ORF">PIB30_080663</name>
</gene>
<evidence type="ECO:0000313" key="2">
    <source>
        <dbReference type="EMBL" id="MED6224118.1"/>
    </source>
</evidence>
<dbReference type="EMBL" id="JASCZI010273041">
    <property type="protein sequence ID" value="MED6224118.1"/>
    <property type="molecule type" value="Genomic_DNA"/>
</dbReference>
<organism evidence="2 3">
    <name type="scientific">Stylosanthes scabra</name>
    <dbReference type="NCBI Taxonomy" id="79078"/>
    <lineage>
        <taxon>Eukaryota</taxon>
        <taxon>Viridiplantae</taxon>
        <taxon>Streptophyta</taxon>
        <taxon>Embryophyta</taxon>
        <taxon>Tracheophyta</taxon>
        <taxon>Spermatophyta</taxon>
        <taxon>Magnoliopsida</taxon>
        <taxon>eudicotyledons</taxon>
        <taxon>Gunneridae</taxon>
        <taxon>Pentapetalae</taxon>
        <taxon>rosids</taxon>
        <taxon>fabids</taxon>
        <taxon>Fabales</taxon>
        <taxon>Fabaceae</taxon>
        <taxon>Papilionoideae</taxon>
        <taxon>50 kb inversion clade</taxon>
        <taxon>dalbergioids sensu lato</taxon>
        <taxon>Dalbergieae</taxon>
        <taxon>Pterocarpus clade</taxon>
        <taxon>Stylosanthes</taxon>
    </lineage>
</organism>
<comment type="caution">
    <text evidence="2">The sequence shown here is derived from an EMBL/GenBank/DDBJ whole genome shotgun (WGS) entry which is preliminary data.</text>
</comment>
<keyword evidence="3" id="KW-1185">Reference proteome</keyword>
<protein>
    <submittedName>
        <fullName evidence="2">Uncharacterized protein</fullName>
    </submittedName>
</protein>
<dbReference type="Proteomes" id="UP001341840">
    <property type="component" value="Unassembled WGS sequence"/>
</dbReference>
<feature type="region of interest" description="Disordered" evidence="1">
    <location>
        <begin position="1"/>
        <end position="21"/>
    </location>
</feature>
<reference evidence="2 3" key="1">
    <citation type="journal article" date="2023" name="Plants (Basel)">
        <title>Bridging the Gap: Combining Genomics and Transcriptomics Approaches to Understand Stylosanthes scabra, an Orphan Legume from the Brazilian Caatinga.</title>
        <authorList>
            <person name="Ferreira-Neto J.R.C."/>
            <person name="da Silva M.D."/>
            <person name="Binneck E."/>
            <person name="de Melo N.F."/>
            <person name="da Silva R.H."/>
            <person name="de Melo A.L.T.M."/>
            <person name="Pandolfi V."/>
            <person name="Bustamante F.O."/>
            <person name="Brasileiro-Vidal A.C."/>
            <person name="Benko-Iseppon A.M."/>
        </authorList>
    </citation>
    <scope>NUCLEOTIDE SEQUENCE [LARGE SCALE GENOMIC DNA]</scope>
    <source>
        <tissue evidence="2">Leaves</tissue>
    </source>
</reference>
<proteinExistence type="predicted"/>
<evidence type="ECO:0000313" key="3">
    <source>
        <dbReference type="Proteomes" id="UP001341840"/>
    </source>
</evidence>
<name>A0ABU6ZQ72_9FABA</name>